<dbReference type="InterPro" id="IPR001300">
    <property type="entry name" value="Peptidase_C2_calpain_cat"/>
</dbReference>
<dbReference type="Pfam" id="PF00648">
    <property type="entry name" value="Peptidase_C2"/>
    <property type="match status" value="1"/>
</dbReference>
<sequence length="1088" mass="123122">MDFASDNSLEECVIGVLSKQQNESQFDLYEDPNFNQTTHPIVPLKNRSQPTLDTESEAVEWLRPQAFTDAPEYFTSSSGCGIVRVGDINDSWLLGVFAAIAMHPDNLIENVFASESLEAFKTYGIFTCRFYKNAEWIYVTTDTTLAYNQSLPSAQMKASSTDSGHVFFGSTLDRNEMFIPFLEKAYAKLHGSYQSLHASDTIKSNGNSSNAVPTSVRILEAFVDCTGATAYRIDLQDERFGAIDPDGSLLWKKMERLVKKKAILTTQCKQLTLQSTTLPTETTSGILRNRQYIVLYTKQIGLSEESNVLRFVKLKNVWGRGRWKGDWGPNDIKWDEYAHVEANFRNDSECEIHKSKSGKDGLFWMLYEDFLQTFNELFCVNIVSEHENVYPYVIPSQWIGISAAGGPSKSLALGRGTSQLEGKKYRPTEHFIEKSKWRWISESEPSWHRNPQFRLTACEKTSNVVISLLQQDSRLCNGENVAIHFVLERLQPTQRSISYDFPRGAIVAEAHTNDSIDVLLGAPPLGSALNIGIHGTTRQFPDREILREDITLEANTVYHLIAYTDTPKMELAFFLRIFSPKPLRVERVPPMLTRIQHGRWRYDREAAQADEWSDTTAGGPLCRNLITLRHPRDQSLISSPACSGENLSWCKNPQFWVYIDKASLDDKQLKVTHVTLKIVLWKTSHHRMSANTTHRTRVTVESKANSHTEDGRRTSEKSHLIGITAVRVSTNAGDGCECSADEAAGLLMKKETAVAGTPALVHYKKKYRQKTHTFQRERMRSPTKKSHILRKGVLRNGTSKSMKKTYSQCEIVSADAIEQTEFPKDPIPSHFPSPKLIVKPEEWCRVSRYNNSIWGCLFLKKIPIDWLLLQNEDTEIKSSKSNRSLAGLLIVPSTGESEIEGTFELQVDSTVPIQCHLLPQYSYRNCVGKWNENNAKGCHLHADEWQNNPKFFLIIKSVRPASVRITLTRSELEWSRKCKQDAVGSMIGFYVFPSAHRMHRIGDTVPLPKKGPKIPFMIHVDGRPWSETDFLPLYSVTSPPSLTLTATITDPYVILPATYAAGKCGQFVLSVQCDADFTFLSEEQYVNL</sequence>
<dbReference type="PANTHER" id="PTHR10183">
    <property type="entry name" value="CALPAIN"/>
    <property type="match status" value="1"/>
</dbReference>
<keyword evidence="10" id="KW-1185">Reference proteome</keyword>
<dbReference type="PROSITE" id="PS50203">
    <property type="entry name" value="CALPAIN_CAT"/>
    <property type="match status" value="1"/>
</dbReference>
<dbReference type="SUPFAM" id="SSF49758">
    <property type="entry name" value="Calpain large subunit, middle domain (domain III)"/>
    <property type="match status" value="2"/>
</dbReference>
<dbReference type="PANTHER" id="PTHR10183:SF379">
    <property type="entry name" value="CALPAIN-5"/>
    <property type="match status" value="1"/>
</dbReference>
<dbReference type="OrthoDB" id="424753at2759"/>
<gene>
    <name evidence="9" type="ORF">BN9_055580</name>
</gene>
<evidence type="ECO:0000256" key="4">
    <source>
        <dbReference type="ARBA" id="ARBA00022807"/>
    </source>
</evidence>
<evidence type="ECO:0000256" key="6">
    <source>
        <dbReference type="PROSITE-ProRule" id="PRU00239"/>
    </source>
</evidence>
<dbReference type="GO" id="GO:0006508">
    <property type="term" value="P:proteolysis"/>
    <property type="evidence" value="ECO:0007669"/>
    <property type="project" value="UniProtKB-KW"/>
</dbReference>
<evidence type="ECO:0000256" key="1">
    <source>
        <dbReference type="ARBA" id="ARBA00007623"/>
    </source>
</evidence>
<dbReference type="PRINTS" id="PR00704">
    <property type="entry name" value="CALPAIN"/>
</dbReference>
<name>A0A024GDW9_9STRA</name>
<comment type="caution">
    <text evidence="9">The sequence shown here is derived from an EMBL/GenBank/DDBJ whole genome shotgun (WGS) entry which is preliminary data.</text>
</comment>
<feature type="active site" evidence="5">
    <location>
        <position position="316"/>
    </location>
</feature>
<evidence type="ECO:0000259" key="8">
    <source>
        <dbReference type="PROSITE" id="PS50203"/>
    </source>
</evidence>
<keyword evidence="3" id="KW-0378">Hydrolase</keyword>
<feature type="domain" description="Calpain catalytic" evidence="8">
    <location>
        <begin position="28"/>
        <end position="383"/>
    </location>
</feature>
<proteinExistence type="inferred from homology"/>
<organism evidence="9 10">
    <name type="scientific">Albugo candida</name>
    <dbReference type="NCBI Taxonomy" id="65357"/>
    <lineage>
        <taxon>Eukaryota</taxon>
        <taxon>Sar</taxon>
        <taxon>Stramenopiles</taxon>
        <taxon>Oomycota</taxon>
        <taxon>Peronosporomycetes</taxon>
        <taxon>Albuginales</taxon>
        <taxon>Albuginaceae</taxon>
        <taxon>Albugo</taxon>
    </lineage>
</organism>
<feature type="region of interest" description="Disordered" evidence="7">
    <location>
        <begin position="690"/>
        <end position="717"/>
    </location>
</feature>
<dbReference type="Gene3D" id="3.90.70.10">
    <property type="entry name" value="Cysteine proteinases"/>
    <property type="match status" value="1"/>
</dbReference>
<dbReference type="SUPFAM" id="SSF54001">
    <property type="entry name" value="Cysteine proteinases"/>
    <property type="match status" value="1"/>
</dbReference>
<reference evidence="9 10" key="1">
    <citation type="submission" date="2012-05" db="EMBL/GenBank/DDBJ databases">
        <title>Recombination and specialization in a pathogen metapopulation.</title>
        <authorList>
            <person name="Gardiner A."/>
            <person name="Kemen E."/>
            <person name="Schultz-Larsen T."/>
            <person name="MacLean D."/>
            <person name="Van Oosterhout C."/>
            <person name="Jones J.D.G."/>
        </authorList>
    </citation>
    <scope>NUCLEOTIDE SEQUENCE [LARGE SCALE GENOMIC DNA]</scope>
    <source>
        <strain evidence="9 10">Ac Nc2</strain>
    </source>
</reference>
<dbReference type="Gene3D" id="2.60.120.380">
    <property type="match status" value="2"/>
</dbReference>
<dbReference type="SMART" id="SM00230">
    <property type="entry name" value="CysPc"/>
    <property type="match status" value="1"/>
</dbReference>
<evidence type="ECO:0000313" key="10">
    <source>
        <dbReference type="Proteomes" id="UP000053237"/>
    </source>
</evidence>
<feature type="compositionally biased region" description="Basic and acidic residues" evidence="7">
    <location>
        <begin position="698"/>
        <end position="717"/>
    </location>
</feature>
<comment type="caution">
    <text evidence="6">Lacks conserved residue(s) required for the propagation of feature annotation.</text>
</comment>
<evidence type="ECO:0000256" key="7">
    <source>
        <dbReference type="SAM" id="MobiDB-lite"/>
    </source>
</evidence>
<dbReference type="InterPro" id="IPR038765">
    <property type="entry name" value="Papain-like_cys_pep_sf"/>
</dbReference>
<evidence type="ECO:0000256" key="3">
    <source>
        <dbReference type="ARBA" id="ARBA00022801"/>
    </source>
</evidence>
<dbReference type="EMBL" id="CAIX01000078">
    <property type="protein sequence ID" value="CCI44734.1"/>
    <property type="molecule type" value="Genomic_DNA"/>
</dbReference>
<accession>A0A024GDW9</accession>
<evidence type="ECO:0000313" key="9">
    <source>
        <dbReference type="EMBL" id="CCI44734.1"/>
    </source>
</evidence>
<dbReference type="STRING" id="65357.A0A024GDW9"/>
<keyword evidence="2" id="KW-0645">Protease</keyword>
<dbReference type="AlphaFoldDB" id="A0A024GDW9"/>
<dbReference type="Proteomes" id="UP000053237">
    <property type="component" value="Unassembled WGS sequence"/>
</dbReference>
<evidence type="ECO:0000256" key="5">
    <source>
        <dbReference type="PIRSR" id="PIRSR622684-1"/>
    </source>
</evidence>
<dbReference type="InterPro" id="IPR036213">
    <property type="entry name" value="Calpain_III_sf"/>
</dbReference>
<keyword evidence="4" id="KW-0788">Thiol protease</keyword>
<dbReference type="InParanoid" id="A0A024GDW9"/>
<evidence type="ECO:0000256" key="2">
    <source>
        <dbReference type="ARBA" id="ARBA00022670"/>
    </source>
</evidence>
<protein>
    <recommendedName>
        <fullName evidence="8">Calpain catalytic domain-containing protein</fullName>
    </recommendedName>
</protein>
<comment type="similarity">
    <text evidence="1">Belongs to the peptidase C2 family.</text>
</comment>
<dbReference type="GO" id="GO:0004198">
    <property type="term" value="F:calcium-dependent cysteine-type endopeptidase activity"/>
    <property type="evidence" value="ECO:0007669"/>
    <property type="project" value="InterPro"/>
</dbReference>
<dbReference type="InterPro" id="IPR022684">
    <property type="entry name" value="Calpain_cysteine_protease"/>
</dbReference>